<sequence length="54" mass="6042">MADEFAGSVIFLQVDADECDLINGEYDVTKEGEVFDKFCGTDMAIIKSLVEKYK</sequence>
<protein>
    <submittedName>
        <fullName evidence="1">Uncharacterized protein</fullName>
    </submittedName>
</protein>
<gene>
    <name evidence="1" type="ORF">B4U80_08887</name>
</gene>
<dbReference type="EMBL" id="NCKV01013583">
    <property type="protein sequence ID" value="RWS21129.1"/>
    <property type="molecule type" value="Genomic_DNA"/>
</dbReference>
<dbReference type="VEuPathDB" id="VectorBase:LDEU010911"/>
<accession>A0A443S0T0</accession>
<name>A0A443S0T0_9ACAR</name>
<reference evidence="1 2" key="1">
    <citation type="journal article" date="2018" name="Gigascience">
        <title>Genomes of trombidid mites reveal novel predicted allergens and laterally-transferred genes associated with secondary metabolism.</title>
        <authorList>
            <person name="Dong X."/>
            <person name="Chaisiri K."/>
            <person name="Xia D."/>
            <person name="Armstrong S.D."/>
            <person name="Fang Y."/>
            <person name="Donnelly M.J."/>
            <person name="Kadowaki T."/>
            <person name="McGarry J.W."/>
            <person name="Darby A.C."/>
            <person name="Makepeace B.L."/>
        </authorList>
    </citation>
    <scope>NUCLEOTIDE SEQUENCE [LARGE SCALE GENOMIC DNA]</scope>
    <source>
        <strain evidence="1">UoL-UT</strain>
    </source>
</reference>
<evidence type="ECO:0000313" key="2">
    <source>
        <dbReference type="Proteomes" id="UP000288716"/>
    </source>
</evidence>
<dbReference type="AlphaFoldDB" id="A0A443S0T0"/>
<dbReference type="Proteomes" id="UP000288716">
    <property type="component" value="Unassembled WGS sequence"/>
</dbReference>
<organism evidence="1 2">
    <name type="scientific">Leptotrombidium deliense</name>
    <dbReference type="NCBI Taxonomy" id="299467"/>
    <lineage>
        <taxon>Eukaryota</taxon>
        <taxon>Metazoa</taxon>
        <taxon>Ecdysozoa</taxon>
        <taxon>Arthropoda</taxon>
        <taxon>Chelicerata</taxon>
        <taxon>Arachnida</taxon>
        <taxon>Acari</taxon>
        <taxon>Acariformes</taxon>
        <taxon>Trombidiformes</taxon>
        <taxon>Prostigmata</taxon>
        <taxon>Anystina</taxon>
        <taxon>Parasitengona</taxon>
        <taxon>Trombiculoidea</taxon>
        <taxon>Trombiculidae</taxon>
        <taxon>Leptotrombidium</taxon>
    </lineage>
</organism>
<evidence type="ECO:0000313" key="1">
    <source>
        <dbReference type="EMBL" id="RWS21129.1"/>
    </source>
</evidence>
<keyword evidence="2" id="KW-1185">Reference proteome</keyword>
<proteinExistence type="predicted"/>
<comment type="caution">
    <text evidence="1">The sequence shown here is derived from an EMBL/GenBank/DDBJ whole genome shotgun (WGS) entry which is preliminary data.</text>
</comment>